<dbReference type="PANTHER" id="PTHR37535">
    <property type="entry name" value="FLUG DOMAIN PROTEIN"/>
    <property type="match status" value="1"/>
</dbReference>
<dbReference type="PANTHER" id="PTHR37535:SF4">
    <property type="entry name" value="FLUG DOMAIN-CONTAINING PROTEIN"/>
    <property type="match status" value="1"/>
</dbReference>
<dbReference type="Pfam" id="PF11917">
    <property type="entry name" value="DUF3435"/>
    <property type="match status" value="1"/>
</dbReference>
<dbReference type="InterPro" id="IPR021842">
    <property type="entry name" value="DUF3435"/>
</dbReference>
<evidence type="ECO:0000313" key="2">
    <source>
        <dbReference type="EMBL" id="KUI70859.1"/>
    </source>
</evidence>
<accession>A0A194W320</accession>
<keyword evidence="1" id="KW-0175">Coiled coil</keyword>
<feature type="coiled-coil region" evidence="1">
    <location>
        <begin position="89"/>
        <end position="116"/>
    </location>
</feature>
<protein>
    <submittedName>
        <fullName evidence="2">Uncharacterized protein</fullName>
    </submittedName>
</protein>
<dbReference type="EMBL" id="CM003103">
    <property type="protein sequence ID" value="KUI70859.1"/>
    <property type="molecule type" value="Genomic_DNA"/>
</dbReference>
<name>A0A194W320_CYTMA</name>
<sequence length="178" mass="21347">MRHDPKWATFNSAYINEKVQFHLQNAFLDEPTEDGLISLFTHISLTRDPRASRNMVPAEVWRDLPPDPEIVQLEQKRAVLKGGQYRIQGQETEQEIRRLTREIATKRAQRTKAIRQEYREYYFYNRPTWDIEMEARGEDEEEFSEPTIDLSIPERTQLADILINQPDKYRLKYEQKYL</sequence>
<keyword evidence="3" id="KW-1185">Reference proteome</keyword>
<gene>
    <name evidence="2" type="ORF">VM1G_06471</name>
</gene>
<evidence type="ECO:0000256" key="1">
    <source>
        <dbReference type="SAM" id="Coils"/>
    </source>
</evidence>
<dbReference type="AlphaFoldDB" id="A0A194W320"/>
<dbReference type="SMR" id="A0A194W320"/>
<dbReference type="OrthoDB" id="4778203at2759"/>
<proteinExistence type="predicted"/>
<dbReference type="Proteomes" id="UP000078559">
    <property type="component" value="Chromosome 6"/>
</dbReference>
<organism evidence="2 3">
    <name type="scientific">Cytospora mali</name>
    <name type="common">Apple Valsa canker fungus</name>
    <name type="synonym">Valsa mali</name>
    <dbReference type="NCBI Taxonomy" id="578113"/>
    <lineage>
        <taxon>Eukaryota</taxon>
        <taxon>Fungi</taxon>
        <taxon>Dikarya</taxon>
        <taxon>Ascomycota</taxon>
        <taxon>Pezizomycotina</taxon>
        <taxon>Sordariomycetes</taxon>
        <taxon>Sordariomycetidae</taxon>
        <taxon>Diaporthales</taxon>
        <taxon>Cytosporaceae</taxon>
        <taxon>Cytospora</taxon>
    </lineage>
</organism>
<evidence type="ECO:0000313" key="3">
    <source>
        <dbReference type="Proteomes" id="UP000078559"/>
    </source>
</evidence>
<reference evidence="2" key="1">
    <citation type="submission" date="2014-12" db="EMBL/GenBank/DDBJ databases">
        <title>Genome Sequence of Valsa Canker Pathogens Uncovers a Specific Adaption of Colonization on Woody Bark.</title>
        <authorList>
            <person name="Yin Z."/>
            <person name="Liu H."/>
            <person name="Gao X."/>
            <person name="Li Z."/>
            <person name="Song N."/>
            <person name="Ke X."/>
            <person name="Dai Q."/>
            <person name="Wu Y."/>
            <person name="Sun Y."/>
            <person name="Xu J.-R."/>
            <person name="Kang Z.K."/>
            <person name="Wang L."/>
            <person name="Huang L."/>
        </authorList>
    </citation>
    <scope>NUCLEOTIDE SEQUENCE [LARGE SCALE GENOMIC DNA]</scope>
    <source>
        <strain evidence="2">03-8</strain>
    </source>
</reference>